<sequence length="101" mass="10762">MQSLAVLAFVLLSAVVLGSMAQYGGYAPKPVSYHQHAVRTPAPASGHGYGKADHSSCGALLLFDCAPEIVHAPRRLRGVNLHRSTEDTNKQHVGLVVSMDQ</sequence>
<dbReference type="EnsemblMetazoa" id="AATE019472-RA">
    <property type="protein sequence ID" value="AATE019472-PA.1"/>
    <property type="gene ID" value="AATE019472"/>
</dbReference>
<reference evidence="1" key="1">
    <citation type="submission" date="2022-08" db="UniProtKB">
        <authorList>
            <consortium name="EnsemblMetazoa"/>
        </authorList>
    </citation>
    <scope>IDENTIFICATION</scope>
    <source>
        <strain evidence="1">EBRO</strain>
    </source>
</reference>
<dbReference type="VEuPathDB" id="VectorBase:AATE019472"/>
<proteinExistence type="predicted"/>
<evidence type="ECO:0000313" key="1">
    <source>
        <dbReference type="EnsemblMetazoa" id="AATE019472-PA.1"/>
    </source>
</evidence>
<dbReference type="AlphaFoldDB" id="A0A182JJY6"/>
<accession>A0A182JJY6</accession>
<name>A0A182JJY6_ANOAO</name>
<protein>
    <submittedName>
        <fullName evidence="1">Uncharacterized protein</fullName>
    </submittedName>
</protein>
<organism evidence="1">
    <name type="scientific">Anopheles atroparvus</name>
    <name type="common">European mosquito</name>
    <dbReference type="NCBI Taxonomy" id="41427"/>
    <lineage>
        <taxon>Eukaryota</taxon>
        <taxon>Metazoa</taxon>
        <taxon>Ecdysozoa</taxon>
        <taxon>Arthropoda</taxon>
        <taxon>Hexapoda</taxon>
        <taxon>Insecta</taxon>
        <taxon>Pterygota</taxon>
        <taxon>Neoptera</taxon>
        <taxon>Endopterygota</taxon>
        <taxon>Diptera</taxon>
        <taxon>Nematocera</taxon>
        <taxon>Culicoidea</taxon>
        <taxon>Culicidae</taxon>
        <taxon>Anophelinae</taxon>
        <taxon>Anopheles</taxon>
    </lineage>
</organism>